<accession>J7RVS7</accession>
<dbReference type="AlphaFoldDB" id="J7RVS7"/>
<dbReference type="GeneID" id="34524692"/>
<protein>
    <recommendedName>
        <fullName evidence="3">Mitochondrial ATPase complex subunit ATP10</fullName>
    </recommendedName>
</protein>
<name>J7RVS7_HUIN7</name>
<dbReference type="GO" id="GO:0051082">
    <property type="term" value="F:unfolded protein binding"/>
    <property type="evidence" value="ECO:0007669"/>
    <property type="project" value="EnsemblFungi"/>
</dbReference>
<dbReference type="PANTHER" id="PTHR28106:SF1">
    <property type="entry name" value="MITOCHONDRIAL ATPASE COMPLEX SUBUNIT ATP10"/>
    <property type="match status" value="1"/>
</dbReference>
<evidence type="ECO:0000313" key="1">
    <source>
        <dbReference type="EMBL" id="CCK69042.1"/>
    </source>
</evidence>
<reference evidence="1 2" key="1">
    <citation type="journal article" date="2011" name="Proc. Natl. Acad. Sci. U.S.A.">
        <title>Evolutionary erosion of yeast sex chromosomes by mating-type switching accidents.</title>
        <authorList>
            <person name="Gordon J.L."/>
            <person name="Armisen D."/>
            <person name="Proux-Wera E."/>
            <person name="Oheigeartaigh S.S."/>
            <person name="Byrne K.P."/>
            <person name="Wolfe K.H."/>
        </authorList>
    </citation>
    <scope>NUCLEOTIDE SEQUENCE [LARGE SCALE GENOMIC DNA]</scope>
    <source>
        <strain evidence="2">ATCC MYA-139 / BCRC 22969 / CBS 8797 / CCRC 22969 / KCTC 17520 / NBRC 10181 / NCYC 3082</strain>
    </source>
</reference>
<dbReference type="GO" id="GO:0005743">
    <property type="term" value="C:mitochondrial inner membrane"/>
    <property type="evidence" value="ECO:0007669"/>
    <property type="project" value="EnsemblFungi"/>
</dbReference>
<dbReference type="RefSeq" id="XP_022463288.1">
    <property type="nucleotide sequence ID" value="XM_022606610.1"/>
</dbReference>
<dbReference type="eggNOG" id="KOG4614">
    <property type="taxonomic scope" value="Eukaryota"/>
</dbReference>
<evidence type="ECO:0000313" key="2">
    <source>
        <dbReference type="Proteomes" id="UP000006310"/>
    </source>
</evidence>
<sequence>MLQHASKRSFSSCAARNGFFNKFFQPIISASKPDEHQVEQLVKPVGLPKPPTASTVYSRGNNFRDLFDDDKTQRRTEELTLELSKSGMYDMYTFRKTRGKMFLSPKSYWRADKALYFPHLVGTAVAPGSRRTNVEDMMRGKISVVRVFGNRVGEDISTEFFTKQGQGTPEFESWQDVNTQLIEISWIENALKSFVMKLSMWSLRNHLSAQRQSKYVLCERKQLPFMIREQLNLNNLYTGYVLVVDPQLRIRWMASGGVRSPEERDALWNCVSHLKREQPPT</sequence>
<keyword evidence="2" id="KW-1185">Reference proteome</keyword>
<dbReference type="Pfam" id="PF05176">
    <property type="entry name" value="ATP-synt_10"/>
    <property type="match status" value="1"/>
</dbReference>
<reference evidence="2" key="2">
    <citation type="submission" date="2012-08" db="EMBL/GenBank/DDBJ databases">
        <title>Genome sequence of Kazachstania naganishii.</title>
        <authorList>
            <person name="Gordon J.L."/>
            <person name="Armisen D."/>
            <person name="Proux-Wera E."/>
            <person name="OhEigeartaigh S.S."/>
            <person name="Byrne K.P."/>
            <person name="Wolfe K.H."/>
        </authorList>
    </citation>
    <scope>NUCLEOTIDE SEQUENCE [LARGE SCALE GENOMIC DNA]</scope>
    <source>
        <strain evidence="2">ATCC MYA-139 / BCRC 22969 / CBS 8797 / CCRC 22969 / KCTC 17520 / NBRC 10181 / NCYC 3082</strain>
    </source>
</reference>
<dbReference type="OrthoDB" id="17089at2759"/>
<dbReference type="STRING" id="1071383.J7RVS7"/>
<dbReference type="PANTHER" id="PTHR28106">
    <property type="entry name" value="MITOCHONDRIAL ATPASE COMPLEX SUBUNIT ATP10"/>
    <property type="match status" value="1"/>
</dbReference>
<dbReference type="OMA" id="YFPNFHG"/>
<dbReference type="InterPro" id="IPR007849">
    <property type="entry name" value="ATP10"/>
</dbReference>
<dbReference type="EMBL" id="HE978315">
    <property type="protein sequence ID" value="CCK69042.1"/>
    <property type="molecule type" value="Genomic_DNA"/>
</dbReference>
<dbReference type="Proteomes" id="UP000006310">
    <property type="component" value="Chromosome 2"/>
</dbReference>
<dbReference type="KEGG" id="kng:KNAG_0B06120"/>
<gene>
    <name evidence="1" type="primary">KNAG0B06120</name>
    <name evidence="1" type="ordered locus">KNAG_0B06120</name>
</gene>
<dbReference type="GO" id="GO:0033615">
    <property type="term" value="P:mitochondrial proton-transporting ATP synthase complex assembly"/>
    <property type="evidence" value="ECO:0007669"/>
    <property type="project" value="EnsemblFungi"/>
</dbReference>
<proteinExistence type="predicted"/>
<organism evidence="1 2">
    <name type="scientific">Huiozyma naganishii (strain ATCC MYA-139 / BCRC 22969 / CBS 8797 / KCTC 17520 / NBRC 10181 / NCYC 3082 / Yp74L-3)</name>
    <name type="common">Yeast</name>
    <name type="synonym">Kazachstania naganishii</name>
    <dbReference type="NCBI Taxonomy" id="1071383"/>
    <lineage>
        <taxon>Eukaryota</taxon>
        <taxon>Fungi</taxon>
        <taxon>Dikarya</taxon>
        <taxon>Ascomycota</taxon>
        <taxon>Saccharomycotina</taxon>
        <taxon>Saccharomycetes</taxon>
        <taxon>Saccharomycetales</taxon>
        <taxon>Saccharomycetaceae</taxon>
        <taxon>Huiozyma</taxon>
    </lineage>
</organism>
<dbReference type="HOGENOM" id="CLU_047290_2_0_1"/>
<evidence type="ECO:0008006" key="3">
    <source>
        <dbReference type="Google" id="ProtNLM"/>
    </source>
</evidence>